<dbReference type="RefSeq" id="WP_259543092.1">
    <property type="nucleotide sequence ID" value="NZ_JANLCJ010000246.1"/>
</dbReference>
<evidence type="ECO:0008006" key="3">
    <source>
        <dbReference type="Google" id="ProtNLM"/>
    </source>
</evidence>
<keyword evidence="2" id="KW-1185">Reference proteome</keyword>
<protein>
    <recommendedName>
        <fullName evidence="3">IS110 family transposase</fullName>
    </recommendedName>
</protein>
<sequence length="63" mass="6795">MKETKPQNIKHLVIALDVSTSNTGYAILADGVPMVDANDNLSIGSVHMTKTEKNKLGNDKDVL</sequence>
<feature type="non-terminal residue" evidence="1">
    <location>
        <position position="63"/>
    </location>
</feature>
<comment type="caution">
    <text evidence="1">The sequence shown here is derived from an EMBL/GenBank/DDBJ whole genome shotgun (WGS) entry which is preliminary data.</text>
</comment>
<evidence type="ECO:0000313" key="2">
    <source>
        <dbReference type="Proteomes" id="UP001165586"/>
    </source>
</evidence>
<organism evidence="1 2">
    <name type="scientific">Herbiconiux daphne</name>
    <dbReference type="NCBI Taxonomy" id="2970914"/>
    <lineage>
        <taxon>Bacteria</taxon>
        <taxon>Bacillati</taxon>
        <taxon>Actinomycetota</taxon>
        <taxon>Actinomycetes</taxon>
        <taxon>Micrococcales</taxon>
        <taxon>Microbacteriaceae</taxon>
        <taxon>Herbiconiux</taxon>
    </lineage>
</organism>
<gene>
    <name evidence="1" type="ORF">N1032_24410</name>
</gene>
<name>A0ABT2HAF7_9MICO</name>
<proteinExistence type="predicted"/>
<dbReference type="Proteomes" id="UP001165586">
    <property type="component" value="Unassembled WGS sequence"/>
</dbReference>
<evidence type="ECO:0000313" key="1">
    <source>
        <dbReference type="EMBL" id="MCS5736877.1"/>
    </source>
</evidence>
<dbReference type="EMBL" id="JANLCJ010000246">
    <property type="protein sequence ID" value="MCS5736877.1"/>
    <property type="molecule type" value="Genomic_DNA"/>
</dbReference>
<accession>A0ABT2HAF7</accession>
<reference evidence="1" key="1">
    <citation type="submission" date="2022-08" db="EMBL/GenBank/DDBJ databases">
        <authorList>
            <person name="Deng Y."/>
            <person name="Han X.-F."/>
            <person name="Zhang Y.-Q."/>
        </authorList>
    </citation>
    <scope>NUCLEOTIDE SEQUENCE</scope>
    <source>
        <strain evidence="1">CPCC 203386</strain>
    </source>
</reference>